<dbReference type="CDD" id="cd16143">
    <property type="entry name" value="ARS_like"/>
    <property type="match status" value="1"/>
</dbReference>
<reference evidence="8" key="1">
    <citation type="journal article" date="2019" name="Int. J. Syst. Evol. Microbiol.">
        <title>The Global Catalogue of Microorganisms (GCM) 10K type strain sequencing project: providing services to taxonomists for standard genome sequencing and annotation.</title>
        <authorList>
            <consortium name="The Broad Institute Genomics Platform"/>
            <consortium name="The Broad Institute Genome Sequencing Center for Infectious Disease"/>
            <person name="Wu L."/>
            <person name="Ma J."/>
        </authorList>
    </citation>
    <scope>NUCLEOTIDE SEQUENCE [LARGE SCALE GENOMIC DNA]</scope>
    <source>
        <strain evidence="8">CGMCC 4.7106</strain>
    </source>
</reference>
<dbReference type="PROSITE" id="PS00523">
    <property type="entry name" value="SULFATASE_1"/>
    <property type="match status" value="1"/>
</dbReference>
<dbReference type="PANTHER" id="PTHR42693">
    <property type="entry name" value="ARYLSULFATASE FAMILY MEMBER"/>
    <property type="match status" value="1"/>
</dbReference>
<evidence type="ECO:0000313" key="8">
    <source>
        <dbReference type="Proteomes" id="UP001597375"/>
    </source>
</evidence>
<keyword evidence="8" id="KW-1185">Reference proteome</keyword>
<evidence type="ECO:0000256" key="1">
    <source>
        <dbReference type="ARBA" id="ARBA00008779"/>
    </source>
</evidence>
<accession>A0ABW5DB55</accession>
<keyword evidence="5" id="KW-0732">Signal</keyword>
<feature type="chain" id="PRO_5045576344" evidence="5">
    <location>
        <begin position="21"/>
        <end position="501"/>
    </location>
</feature>
<dbReference type="Gene3D" id="3.30.1120.10">
    <property type="match status" value="1"/>
</dbReference>
<dbReference type="Proteomes" id="UP001597375">
    <property type="component" value="Unassembled WGS sequence"/>
</dbReference>
<comment type="similarity">
    <text evidence="1">Belongs to the sulfatase family.</text>
</comment>
<evidence type="ECO:0000256" key="4">
    <source>
        <dbReference type="ARBA" id="ARBA00022837"/>
    </source>
</evidence>
<keyword evidence="3" id="KW-0378">Hydrolase</keyword>
<dbReference type="PANTHER" id="PTHR42693:SF53">
    <property type="entry name" value="ENDO-4-O-SULFATASE"/>
    <property type="match status" value="1"/>
</dbReference>
<dbReference type="InterPro" id="IPR017850">
    <property type="entry name" value="Alkaline_phosphatase_core_sf"/>
</dbReference>
<dbReference type="Gene3D" id="3.40.720.10">
    <property type="entry name" value="Alkaline Phosphatase, subunit A"/>
    <property type="match status" value="1"/>
</dbReference>
<evidence type="ECO:0000259" key="6">
    <source>
        <dbReference type="Pfam" id="PF00884"/>
    </source>
</evidence>
<comment type="caution">
    <text evidence="7">The sequence shown here is derived from an EMBL/GenBank/DDBJ whole genome shotgun (WGS) entry which is preliminary data.</text>
</comment>
<gene>
    <name evidence="7" type="ORF">ACFSSA_11475</name>
</gene>
<protein>
    <submittedName>
        <fullName evidence="7">Arylsulfatase</fullName>
    </submittedName>
</protein>
<evidence type="ECO:0000313" key="7">
    <source>
        <dbReference type="EMBL" id="MFD2257296.1"/>
    </source>
</evidence>
<keyword evidence="4" id="KW-0106">Calcium</keyword>
<organism evidence="7 8">
    <name type="scientific">Luteolibacter algae</name>
    <dbReference type="NCBI Taxonomy" id="454151"/>
    <lineage>
        <taxon>Bacteria</taxon>
        <taxon>Pseudomonadati</taxon>
        <taxon>Verrucomicrobiota</taxon>
        <taxon>Verrucomicrobiia</taxon>
        <taxon>Verrucomicrobiales</taxon>
        <taxon>Verrucomicrobiaceae</taxon>
        <taxon>Luteolibacter</taxon>
    </lineage>
</organism>
<evidence type="ECO:0000256" key="3">
    <source>
        <dbReference type="ARBA" id="ARBA00022801"/>
    </source>
</evidence>
<dbReference type="InterPro" id="IPR000917">
    <property type="entry name" value="Sulfatase_N"/>
</dbReference>
<evidence type="ECO:0000256" key="5">
    <source>
        <dbReference type="SAM" id="SignalP"/>
    </source>
</evidence>
<dbReference type="InterPro" id="IPR024607">
    <property type="entry name" value="Sulfatase_CS"/>
</dbReference>
<dbReference type="Pfam" id="PF00884">
    <property type="entry name" value="Sulfatase"/>
    <property type="match status" value="1"/>
</dbReference>
<dbReference type="InterPro" id="IPR050738">
    <property type="entry name" value="Sulfatase"/>
</dbReference>
<dbReference type="PROSITE" id="PS00149">
    <property type="entry name" value="SULFATASE_2"/>
    <property type="match status" value="1"/>
</dbReference>
<dbReference type="RefSeq" id="WP_386820582.1">
    <property type="nucleotide sequence ID" value="NZ_JBHUIT010000026.1"/>
</dbReference>
<feature type="domain" description="Sulfatase N-terminal" evidence="6">
    <location>
        <begin position="23"/>
        <end position="377"/>
    </location>
</feature>
<sequence>MKFHLTLSSLILGLNLLASAKSPNIIILYADDMGYGDLAIQNENSKIPTPNLDQLAREGMRFSDGHSSSGICTPSRYSILTGRHHWRDFHGIVNAFGPSVFKDSQLTLPEMLREKGYTTACIGKWHLGWDWNALRKPDASKKSMSYKDFDWSKPIPDGPLDHGFDHYFGDSVINFPPYAWIEDDKLIVPPDTDMARGEEGAITKEGNWEIRPGPAVKGWDFYKVLPTLTEKSVEYIRSRKGAEKPFFLYLPFPSPHAPIVPTDEFDEKSQAGPYGDFVYQTDDACGRILRALDEIGETENTIVVFSADNGPEKYAYERVRKYGHWSSGNFRGLKRDIYEGGHHVPFIIRWPGVLKAGSVSDAFISQVDLMATLASVVKYPLPENSAEDSFDFLPYFKGETESSPRSIHVHNTSPEKYAIRQNDWLLIDSQNGYTSAVDPEWEKTRGYPADDNSPVELYDIKQDPSQKNNIASDHPEVVKNLQRQLGKIRTQGYSSPRLEKP</sequence>
<proteinExistence type="inferred from homology"/>
<feature type="signal peptide" evidence="5">
    <location>
        <begin position="1"/>
        <end position="20"/>
    </location>
</feature>
<keyword evidence="2" id="KW-0479">Metal-binding</keyword>
<dbReference type="SUPFAM" id="SSF53649">
    <property type="entry name" value="Alkaline phosphatase-like"/>
    <property type="match status" value="1"/>
</dbReference>
<name>A0ABW5DB55_9BACT</name>
<dbReference type="EMBL" id="JBHUIT010000026">
    <property type="protein sequence ID" value="MFD2257296.1"/>
    <property type="molecule type" value="Genomic_DNA"/>
</dbReference>
<evidence type="ECO:0000256" key="2">
    <source>
        <dbReference type="ARBA" id="ARBA00022723"/>
    </source>
</evidence>